<name>A0A9D3M479_ANGAN</name>
<feature type="compositionally biased region" description="Basic residues" evidence="1">
    <location>
        <begin position="213"/>
        <end position="222"/>
    </location>
</feature>
<keyword evidence="3" id="KW-1185">Reference proteome</keyword>
<evidence type="ECO:0000313" key="3">
    <source>
        <dbReference type="Proteomes" id="UP001044222"/>
    </source>
</evidence>
<proteinExistence type="predicted"/>
<feature type="compositionally biased region" description="Polar residues" evidence="1">
    <location>
        <begin position="333"/>
        <end position="343"/>
    </location>
</feature>
<dbReference type="PANTHER" id="PTHR15617:SF1">
    <property type="entry name" value="TRANSCRIPTION FACTOR GIBBIN"/>
    <property type="match status" value="1"/>
</dbReference>
<organism evidence="2 3">
    <name type="scientific">Anguilla anguilla</name>
    <name type="common">European freshwater eel</name>
    <name type="synonym">Muraena anguilla</name>
    <dbReference type="NCBI Taxonomy" id="7936"/>
    <lineage>
        <taxon>Eukaryota</taxon>
        <taxon>Metazoa</taxon>
        <taxon>Chordata</taxon>
        <taxon>Craniata</taxon>
        <taxon>Vertebrata</taxon>
        <taxon>Euteleostomi</taxon>
        <taxon>Actinopterygii</taxon>
        <taxon>Neopterygii</taxon>
        <taxon>Teleostei</taxon>
        <taxon>Anguilliformes</taxon>
        <taxon>Anguillidae</taxon>
        <taxon>Anguilla</taxon>
    </lineage>
</organism>
<feature type="region of interest" description="Disordered" evidence="1">
    <location>
        <begin position="168"/>
        <end position="291"/>
    </location>
</feature>
<feature type="region of interest" description="Disordered" evidence="1">
    <location>
        <begin position="308"/>
        <end position="434"/>
    </location>
</feature>
<evidence type="ECO:0008006" key="4">
    <source>
        <dbReference type="Google" id="ProtNLM"/>
    </source>
</evidence>
<dbReference type="Proteomes" id="UP001044222">
    <property type="component" value="Chromosome 9"/>
</dbReference>
<feature type="compositionally biased region" description="Low complexity" evidence="1">
    <location>
        <begin position="582"/>
        <end position="601"/>
    </location>
</feature>
<dbReference type="PANTHER" id="PTHR15617">
    <property type="entry name" value="TRANSCRIPTION FACTOR GIBBIN"/>
    <property type="match status" value="1"/>
</dbReference>
<feature type="compositionally biased region" description="Pro residues" evidence="1">
    <location>
        <begin position="679"/>
        <end position="692"/>
    </location>
</feature>
<dbReference type="InterPro" id="IPR039225">
    <property type="entry name" value="AHDC1"/>
</dbReference>
<feature type="region of interest" description="Disordered" evidence="1">
    <location>
        <begin position="478"/>
        <end position="504"/>
    </location>
</feature>
<comment type="caution">
    <text evidence="2">The sequence shown here is derived from an EMBL/GenBank/DDBJ whole genome shotgun (WGS) entry which is preliminary data.</text>
</comment>
<feature type="region of interest" description="Disordered" evidence="1">
    <location>
        <begin position="578"/>
        <end position="624"/>
    </location>
</feature>
<feature type="region of interest" description="Disordered" evidence="1">
    <location>
        <begin position="87"/>
        <end position="155"/>
    </location>
</feature>
<feature type="compositionally biased region" description="Low complexity" evidence="1">
    <location>
        <begin position="393"/>
        <end position="413"/>
    </location>
</feature>
<feature type="compositionally biased region" description="Polar residues" evidence="1">
    <location>
        <begin position="377"/>
        <end position="389"/>
    </location>
</feature>
<feature type="compositionally biased region" description="Low complexity" evidence="1">
    <location>
        <begin position="492"/>
        <end position="504"/>
    </location>
</feature>
<accession>A0A9D3M479</accession>
<reference evidence="2" key="1">
    <citation type="submission" date="2021-01" db="EMBL/GenBank/DDBJ databases">
        <title>A chromosome-scale assembly of European eel, Anguilla anguilla.</title>
        <authorList>
            <person name="Henkel C."/>
            <person name="Jong-Raadsen S.A."/>
            <person name="Dufour S."/>
            <person name="Weltzien F.-A."/>
            <person name="Palstra A.P."/>
            <person name="Pelster B."/>
            <person name="Spaink H.P."/>
            <person name="Van Den Thillart G.E."/>
            <person name="Jansen H."/>
            <person name="Zahm M."/>
            <person name="Klopp C."/>
            <person name="Cedric C."/>
            <person name="Louis A."/>
            <person name="Berthelot C."/>
            <person name="Parey E."/>
            <person name="Roest Crollius H."/>
            <person name="Montfort J."/>
            <person name="Robinson-Rechavi M."/>
            <person name="Bucao C."/>
            <person name="Bouchez O."/>
            <person name="Gislard M."/>
            <person name="Lluch J."/>
            <person name="Milhes M."/>
            <person name="Lampietro C."/>
            <person name="Lopez Roques C."/>
            <person name="Donnadieu C."/>
            <person name="Braasch I."/>
            <person name="Desvignes T."/>
            <person name="Postlethwait J."/>
            <person name="Bobe J."/>
            <person name="Guiguen Y."/>
            <person name="Dirks R."/>
        </authorList>
    </citation>
    <scope>NUCLEOTIDE SEQUENCE</scope>
    <source>
        <strain evidence="2">Tag_6206</strain>
        <tissue evidence="2">Liver</tissue>
    </source>
</reference>
<protein>
    <recommendedName>
        <fullName evidence="4">DUF4683 domain-containing protein</fullName>
    </recommendedName>
</protein>
<evidence type="ECO:0000313" key="2">
    <source>
        <dbReference type="EMBL" id="KAG5842236.1"/>
    </source>
</evidence>
<feature type="compositionally biased region" description="Low complexity" evidence="1">
    <location>
        <begin position="693"/>
        <end position="707"/>
    </location>
</feature>
<feature type="region of interest" description="Disordered" evidence="1">
    <location>
        <begin position="20"/>
        <end position="61"/>
    </location>
</feature>
<dbReference type="EMBL" id="JAFIRN010000009">
    <property type="protein sequence ID" value="KAG5842236.1"/>
    <property type="molecule type" value="Genomic_DNA"/>
</dbReference>
<gene>
    <name evidence="2" type="ORF">ANANG_G00175510</name>
</gene>
<evidence type="ECO:0000256" key="1">
    <source>
        <dbReference type="SAM" id="MobiDB-lite"/>
    </source>
</evidence>
<sequence>MKNNGKSVMVMFPPGELPVILKRRRGRPPKQVLPGQPDPARSEPTWPTLGSPKSRGAAGGQAALPAALLRGRHQRREGRIRRCAVQAGLPQPPAPGHGTLLPSPLLDPQRARILPHPPGEPRDLHAAAQTHGVPSQGGSRGLHGRPWRRGGGLQRGLQKLLQRLLRDHREEEESAPLRARTAPQTGQGGGGGAQPSGSPGSRARGLAPGEKPVRKRRSRKNGVLKSGQGQQEQDGANGGGSWAVKGGDRERGLGYQGCSSPRGGFTSCDMGKGGFYPSPGASGGGAGSDEAQGLFAGYFRSLLDSDDSSDLLDISLSSPASRPDSRKLGPGYESSSPAPSQRWSPAFPKRTPKGPSPANDGPLQPQCSTPGRPPYSYSLSQTSPTTSFPKSAPPTLSLSRSPSSPHPSSSSFPQYLSGYSSGQPAGAGSATPQQQRLSDCSYSYGAGLGSGKAASVSPAGQCHMGFSSFQAAQAKRGFSSYPGSAHSMRGEPGPLAGPASPGGSYMAMAKSPFPSSSPPESCRQFPSSQWGYRQGYQGWGNDNFGPHQYHVYNDYGTSGSHESKDILDISNYTPQKVKQRSFSETFSESSSDSSHLGPAGASMGGGGSGGYRPRDNLPSGEVQSSLSSLEKLMLDWHESSAGSSYNWSQNVLFQGGSKPGRGRRKRAEPQGEREGCPLSFPPGSPSSSPSPVPGSKRSPMAARQSRGPRGRGGFSSCQRESTPREAETPEVPCLCDPSWRGGPVPGHTGLLQRGQQQPLAPALPTAGLQHGGLRVLQPLLRAPVHTLLRRALRPDFPRRDRCAFPWHLPAA</sequence>
<dbReference type="AlphaFoldDB" id="A0A9D3M479"/>
<feature type="region of interest" description="Disordered" evidence="1">
    <location>
        <begin position="652"/>
        <end position="732"/>
    </location>
</feature>